<evidence type="ECO:0008006" key="4">
    <source>
        <dbReference type="Google" id="ProtNLM"/>
    </source>
</evidence>
<dbReference type="EMBL" id="QGDV01000030">
    <property type="protein sequence ID" value="PWJ59722.1"/>
    <property type="molecule type" value="Genomic_DNA"/>
</dbReference>
<name>A0ABX5L7T6_9MICO</name>
<reference evidence="2 3" key="1">
    <citation type="submission" date="2018-03" db="EMBL/GenBank/DDBJ databases">
        <title>Genomic Encyclopedia of Type Strains, Phase III (KMG-III): the genomes of soil and plant-associated and newly described type strains.</title>
        <authorList>
            <person name="Whitman W."/>
        </authorList>
    </citation>
    <scope>NUCLEOTIDE SEQUENCE [LARGE SCALE GENOMIC DNA]</scope>
    <source>
        <strain evidence="2 3">VKM Ac-1602</strain>
    </source>
</reference>
<evidence type="ECO:0000313" key="3">
    <source>
        <dbReference type="Proteomes" id="UP000245674"/>
    </source>
</evidence>
<accession>A0ABX5L7T6</accession>
<comment type="caution">
    <text evidence="2">The sequence shown here is derived from an EMBL/GenBank/DDBJ whole genome shotgun (WGS) entry which is preliminary data.</text>
</comment>
<dbReference type="RefSeq" id="WP_160487377.1">
    <property type="nucleotide sequence ID" value="NZ_QGDV01000030.1"/>
</dbReference>
<evidence type="ECO:0000256" key="1">
    <source>
        <dbReference type="SAM" id="Phobius"/>
    </source>
</evidence>
<keyword evidence="3" id="KW-1185">Reference proteome</keyword>
<organism evidence="2 3">
    <name type="scientific">Rathayibacter iranicus NCPPB 2253 = VKM Ac-1602</name>
    <dbReference type="NCBI Taxonomy" id="1328868"/>
    <lineage>
        <taxon>Bacteria</taxon>
        <taxon>Bacillati</taxon>
        <taxon>Actinomycetota</taxon>
        <taxon>Actinomycetes</taxon>
        <taxon>Micrococcales</taxon>
        <taxon>Microbacteriaceae</taxon>
        <taxon>Rathayibacter</taxon>
    </lineage>
</organism>
<sequence length="57" mass="6183">MSKPRTKFARAALIFNGMVWFDLSLMLFAIAGEQTYAASTATIESDPGVDGRISTQV</sequence>
<gene>
    <name evidence="2" type="ORF">B0H03_1304</name>
</gene>
<protein>
    <recommendedName>
        <fullName evidence="4">MFS transporter</fullName>
    </recommendedName>
</protein>
<keyword evidence="1" id="KW-0812">Transmembrane</keyword>
<evidence type="ECO:0000313" key="2">
    <source>
        <dbReference type="EMBL" id="PWJ59722.1"/>
    </source>
</evidence>
<dbReference type="Proteomes" id="UP000245674">
    <property type="component" value="Unassembled WGS sequence"/>
</dbReference>
<feature type="transmembrane region" description="Helical" evidence="1">
    <location>
        <begin position="12"/>
        <end position="31"/>
    </location>
</feature>
<keyword evidence="1" id="KW-0472">Membrane</keyword>
<proteinExistence type="predicted"/>
<keyword evidence="1" id="KW-1133">Transmembrane helix</keyword>